<gene>
    <name evidence="4" type="ORF">SAMN04487962_11351</name>
</gene>
<dbReference type="RefSeq" id="WP_091853020.1">
    <property type="nucleotide sequence ID" value="NZ_FOHZ01000013.1"/>
</dbReference>
<dbReference type="Proteomes" id="UP000198762">
    <property type="component" value="Unassembled WGS sequence"/>
</dbReference>
<dbReference type="GO" id="GO:0004645">
    <property type="term" value="F:1,4-alpha-oligoglucan phosphorylase activity"/>
    <property type="evidence" value="ECO:0007669"/>
    <property type="project" value="InterPro"/>
</dbReference>
<proteinExistence type="predicted"/>
<sequence>MSLRNAVQLMCYPNRIGRNLADLGTFIDRHLADAIGGAHILPFYPSNADGGFSPLTHTEVDPAVGTWADIERLASRYDICADLTVNHISDESPEFRDFVRHGYQSEYADLFVHVHRFGNISPDDLAKIHIRKEKEPFREVTFADGSKGQVWCTFTERQIDLNYESDKTYALMEHYIRFLTGKGIKLLRLDAFGYTTKRIGTSCFLVEPEVYRILEWVNEVAHRYGAECLPEVHDHTSYQYAIARRNMHPYGFALPPLVLYSLLAANSVHLKHWLRMCPRNQVTVLDTHDGICIPDVEGVLPDQAIQDLIDNIEARSADPILRRSAANVHSVGSIYQLTCTFYDALMQNDDAYIAARAIQFFTPGIPQVYYVGLMAGCNDQQLMEQTGELRDINRHFYSLEEADEAMAQPVIRRLLTLMQFRSQYPAFDGRFELNYSNNSSVAMAWRHGDYYCHLFVDLNFNTARVRFLDPDDGFRERTLEC</sequence>
<dbReference type="GO" id="GO:0005975">
    <property type="term" value="P:carbohydrate metabolic process"/>
    <property type="evidence" value="ECO:0007669"/>
    <property type="project" value="InterPro"/>
</dbReference>
<dbReference type="SUPFAM" id="SSF51445">
    <property type="entry name" value="(Trans)glycosidases"/>
    <property type="match status" value="1"/>
</dbReference>
<dbReference type="PANTHER" id="PTHR38784:SF1">
    <property type="entry name" value="SUCROSE PHOSPHORYLASE"/>
    <property type="match status" value="1"/>
</dbReference>
<dbReference type="InterPro" id="IPR006047">
    <property type="entry name" value="GH13_cat_dom"/>
</dbReference>
<dbReference type="NCBIfam" id="TIGR03852">
    <property type="entry name" value="sucrose_gtfA"/>
    <property type="match status" value="1"/>
</dbReference>
<name>A0A1I0FLG5_9GAMM</name>
<keyword evidence="5" id="KW-1185">Reference proteome</keyword>
<dbReference type="InterPro" id="IPR022527">
    <property type="entry name" value="Sucrose_phospho"/>
</dbReference>
<evidence type="ECO:0000256" key="2">
    <source>
        <dbReference type="ARBA" id="ARBA00022679"/>
    </source>
</evidence>
<dbReference type="EMBL" id="FOHZ01000013">
    <property type="protein sequence ID" value="SET59059.1"/>
    <property type="molecule type" value="Genomic_DNA"/>
</dbReference>
<dbReference type="PANTHER" id="PTHR38784">
    <property type="entry name" value="SUCROSE PHOSPHORYLASE"/>
    <property type="match status" value="1"/>
</dbReference>
<evidence type="ECO:0000259" key="3">
    <source>
        <dbReference type="SMART" id="SM00642"/>
    </source>
</evidence>
<evidence type="ECO:0000256" key="1">
    <source>
        <dbReference type="ARBA" id="ARBA00022676"/>
    </source>
</evidence>
<dbReference type="InterPro" id="IPR017853">
    <property type="entry name" value="GH"/>
</dbReference>
<dbReference type="Gene3D" id="3.20.20.80">
    <property type="entry name" value="Glycosidases"/>
    <property type="match status" value="1"/>
</dbReference>
<feature type="domain" description="Glycosyl hydrolase family 13 catalytic" evidence="3">
    <location>
        <begin position="10"/>
        <end position="421"/>
    </location>
</feature>
<dbReference type="SMART" id="SM00642">
    <property type="entry name" value="Aamy"/>
    <property type="match status" value="1"/>
</dbReference>
<dbReference type="STRING" id="430453.SAMN04487962_11351"/>
<evidence type="ECO:0000313" key="5">
    <source>
        <dbReference type="Proteomes" id="UP000198762"/>
    </source>
</evidence>
<dbReference type="OrthoDB" id="9805159at2"/>
<organism evidence="4 5">
    <name type="scientific">Marinobacter segnicrescens</name>
    <dbReference type="NCBI Taxonomy" id="430453"/>
    <lineage>
        <taxon>Bacteria</taxon>
        <taxon>Pseudomonadati</taxon>
        <taxon>Pseudomonadota</taxon>
        <taxon>Gammaproteobacteria</taxon>
        <taxon>Pseudomonadales</taxon>
        <taxon>Marinobacteraceae</taxon>
        <taxon>Marinobacter</taxon>
    </lineage>
</organism>
<dbReference type="Pfam" id="PF00128">
    <property type="entry name" value="Alpha-amylase"/>
    <property type="match status" value="1"/>
</dbReference>
<dbReference type="AlphaFoldDB" id="A0A1I0FLG5"/>
<dbReference type="InterPro" id="IPR045857">
    <property type="entry name" value="O16G_dom_2"/>
</dbReference>
<accession>A0A1I0FLG5</accession>
<protein>
    <submittedName>
        <fullName evidence="4">Sucrose phosphorylase</fullName>
    </submittedName>
</protein>
<keyword evidence="1" id="KW-0328">Glycosyltransferase</keyword>
<reference evidence="5" key="1">
    <citation type="submission" date="2016-10" db="EMBL/GenBank/DDBJ databases">
        <authorList>
            <person name="Varghese N."/>
            <person name="Submissions S."/>
        </authorList>
    </citation>
    <scope>NUCLEOTIDE SEQUENCE [LARGE SCALE GENOMIC DNA]</scope>
    <source>
        <strain evidence="5">CGMCC 1.6489</strain>
    </source>
</reference>
<dbReference type="Gene3D" id="3.90.400.10">
    <property type="entry name" value="Oligo-1,6-glucosidase, Domain 2"/>
    <property type="match status" value="1"/>
</dbReference>
<keyword evidence="2" id="KW-0808">Transferase</keyword>
<evidence type="ECO:0000313" key="4">
    <source>
        <dbReference type="EMBL" id="SET59059.1"/>
    </source>
</evidence>